<keyword evidence="1" id="KW-0808">Transferase</keyword>
<dbReference type="AlphaFoldDB" id="A0A1F5P3A9"/>
<dbReference type="PANTHER" id="PTHR46401:SF2">
    <property type="entry name" value="GLYCOSYLTRANSFERASE WBBK-RELATED"/>
    <property type="match status" value="1"/>
</dbReference>
<dbReference type="InterPro" id="IPR028098">
    <property type="entry name" value="Glyco_trans_4-like_N"/>
</dbReference>
<sequence>MRIGIDCRILRQGQVTGIPNYVRNLTSELKKLETKHEFVFFDGPKGGVPFWSNHVSYAKQIEKARLDLFHGPANTSPFFYKGKSIVTIHDLAIYKHPEWFPRGQWLATKVVVPNSIRKADRIIVPSEATKRDVQELFGIRDEKIAVIAEGVESRFFEKSAISDDKFQISKKYILFVGTLEPRKNLKRVIEAYEGLPAGLRNEYELWVAGKKMENVKIKMQNDNAKSKIRFLGYVPDSELPGLYQNAAVFVYPSLYEGFGLPVLEAMAGGTPTICSKQIVGNFKFQISNDKSEPFIAVDPESVEDLKNAMKRVLGDSQLAKQMGQKGVEMARRFTWERAARETMRVYEENWSK</sequence>
<evidence type="ECO:0000313" key="4">
    <source>
        <dbReference type="EMBL" id="OGE84427.1"/>
    </source>
</evidence>
<comment type="caution">
    <text evidence="4">The sequence shown here is derived from an EMBL/GenBank/DDBJ whole genome shotgun (WGS) entry which is preliminary data.</text>
</comment>
<gene>
    <name evidence="4" type="ORF">A2846_02580</name>
</gene>
<feature type="domain" description="Glycosyl transferase family 1" evidence="2">
    <location>
        <begin position="169"/>
        <end position="326"/>
    </location>
</feature>
<dbReference type="EMBL" id="MFEN01000012">
    <property type="protein sequence ID" value="OGE84427.1"/>
    <property type="molecule type" value="Genomic_DNA"/>
</dbReference>
<dbReference type="Pfam" id="PF13439">
    <property type="entry name" value="Glyco_transf_4"/>
    <property type="match status" value="1"/>
</dbReference>
<evidence type="ECO:0000259" key="3">
    <source>
        <dbReference type="Pfam" id="PF13439"/>
    </source>
</evidence>
<protein>
    <recommendedName>
        <fullName evidence="6">Glycosyl transferase family 1 domain-containing protein</fullName>
    </recommendedName>
</protein>
<evidence type="ECO:0000313" key="5">
    <source>
        <dbReference type="Proteomes" id="UP000176339"/>
    </source>
</evidence>
<dbReference type="CDD" id="cd03809">
    <property type="entry name" value="GT4_MtfB-like"/>
    <property type="match status" value="1"/>
</dbReference>
<accession>A0A1F5P3A9</accession>
<dbReference type="InterPro" id="IPR001296">
    <property type="entry name" value="Glyco_trans_1"/>
</dbReference>
<dbReference type="SUPFAM" id="SSF53756">
    <property type="entry name" value="UDP-Glycosyltransferase/glycogen phosphorylase"/>
    <property type="match status" value="1"/>
</dbReference>
<evidence type="ECO:0000256" key="1">
    <source>
        <dbReference type="ARBA" id="ARBA00022679"/>
    </source>
</evidence>
<dbReference type="GO" id="GO:0016757">
    <property type="term" value="F:glycosyltransferase activity"/>
    <property type="evidence" value="ECO:0007669"/>
    <property type="project" value="InterPro"/>
</dbReference>
<feature type="domain" description="Glycosyltransferase subfamily 4-like N-terminal" evidence="3">
    <location>
        <begin position="37"/>
        <end position="152"/>
    </location>
</feature>
<proteinExistence type="predicted"/>
<dbReference type="Proteomes" id="UP000176339">
    <property type="component" value="Unassembled WGS sequence"/>
</dbReference>
<dbReference type="Gene3D" id="3.40.50.2000">
    <property type="entry name" value="Glycogen Phosphorylase B"/>
    <property type="match status" value="2"/>
</dbReference>
<dbReference type="Pfam" id="PF00534">
    <property type="entry name" value="Glycos_transf_1"/>
    <property type="match status" value="1"/>
</dbReference>
<name>A0A1F5P3A9_9BACT</name>
<organism evidence="4 5">
    <name type="scientific">Candidatus Doudnabacteria bacterium RIFCSPHIGHO2_01_FULL_49_9</name>
    <dbReference type="NCBI Taxonomy" id="1817827"/>
    <lineage>
        <taxon>Bacteria</taxon>
        <taxon>Candidatus Doudnaibacteriota</taxon>
    </lineage>
</organism>
<evidence type="ECO:0008006" key="6">
    <source>
        <dbReference type="Google" id="ProtNLM"/>
    </source>
</evidence>
<reference evidence="4 5" key="1">
    <citation type="journal article" date="2016" name="Nat. Commun.">
        <title>Thousands of microbial genomes shed light on interconnected biogeochemical processes in an aquifer system.</title>
        <authorList>
            <person name="Anantharaman K."/>
            <person name="Brown C.T."/>
            <person name="Hug L.A."/>
            <person name="Sharon I."/>
            <person name="Castelle C.J."/>
            <person name="Probst A.J."/>
            <person name="Thomas B.C."/>
            <person name="Singh A."/>
            <person name="Wilkins M.J."/>
            <person name="Karaoz U."/>
            <person name="Brodie E.L."/>
            <person name="Williams K.H."/>
            <person name="Hubbard S.S."/>
            <person name="Banfield J.F."/>
        </authorList>
    </citation>
    <scope>NUCLEOTIDE SEQUENCE [LARGE SCALE GENOMIC DNA]</scope>
</reference>
<evidence type="ECO:0000259" key="2">
    <source>
        <dbReference type="Pfam" id="PF00534"/>
    </source>
</evidence>
<dbReference type="GO" id="GO:0009103">
    <property type="term" value="P:lipopolysaccharide biosynthetic process"/>
    <property type="evidence" value="ECO:0007669"/>
    <property type="project" value="TreeGrafter"/>
</dbReference>
<dbReference type="PANTHER" id="PTHR46401">
    <property type="entry name" value="GLYCOSYLTRANSFERASE WBBK-RELATED"/>
    <property type="match status" value="1"/>
</dbReference>